<proteinExistence type="predicted"/>
<dbReference type="EMBL" id="LR798230">
    <property type="protein sequence ID" value="CAB5208388.1"/>
    <property type="molecule type" value="Genomic_DNA"/>
</dbReference>
<accession>A0A6J7WH25</accession>
<protein>
    <submittedName>
        <fullName evidence="1">Uncharacterized protein</fullName>
    </submittedName>
</protein>
<sequence>MSEDEIKAEGGDIKVCSNPDCGKELGAYKRKWCSEKCKEYIRNKKRSGTPERRALINKAVKKWRDRKKYGLGLLPEETTETPKLKSKVPVLTGFTIWKPGSKEGK</sequence>
<evidence type="ECO:0000313" key="1">
    <source>
        <dbReference type="EMBL" id="CAB5208388.1"/>
    </source>
</evidence>
<reference evidence="1" key="1">
    <citation type="submission" date="2020-05" db="EMBL/GenBank/DDBJ databases">
        <authorList>
            <person name="Chiriac C."/>
            <person name="Salcher M."/>
            <person name="Ghai R."/>
            <person name="Kavagutti S V."/>
        </authorList>
    </citation>
    <scope>NUCLEOTIDE SEQUENCE</scope>
</reference>
<name>A0A6J7WH25_9CAUD</name>
<organism evidence="1">
    <name type="scientific">uncultured Caudovirales phage</name>
    <dbReference type="NCBI Taxonomy" id="2100421"/>
    <lineage>
        <taxon>Viruses</taxon>
        <taxon>Duplodnaviria</taxon>
        <taxon>Heunggongvirae</taxon>
        <taxon>Uroviricota</taxon>
        <taxon>Caudoviricetes</taxon>
        <taxon>Peduoviridae</taxon>
        <taxon>Maltschvirus</taxon>
        <taxon>Maltschvirus maltsch</taxon>
    </lineage>
</organism>
<gene>
    <name evidence="1" type="ORF">UFOVP182_34</name>
</gene>